<sequence length="220" mass="23119">MIGIKSLLTACLSAATLSSAAPTGQKLEERSEVITASTTGTYGGYYFSNYVETGSDTLTLGTGTYSLSWSSSNTDVVSGIGWSTGSARTVTYTGSLNAGGDSLLALYGWTTSPLVEYYVIETYGTYNPGSAGTHKGTVTSDGATYDIYEVVRSNAPSIQGTQTFNQYLSIRQSKRTSGTITFANHIAAWANVGLTLGAYNYQIMATEGYESTGTSSITIS</sequence>
<dbReference type="GeneID" id="63841548"/>
<dbReference type="RefSeq" id="XP_040772360.1">
    <property type="nucleotide sequence ID" value="XM_040924419.1"/>
</dbReference>
<comment type="catalytic activity">
    <reaction evidence="1 11 12">
        <text>Endohydrolysis of (1-&gt;4)-beta-D-xylosidic linkages in xylans.</text>
        <dbReference type="EC" id="3.2.1.8"/>
    </reaction>
</comment>
<dbReference type="GO" id="GO:0031176">
    <property type="term" value="F:endo-1,4-beta-xylanase activity"/>
    <property type="evidence" value="ECO:0007669"/>
    <property type="project" value="UniProtKB-UniRule"/>
</dbReference>
<dbReference type="PROSITE" id="PS00776">
    <property type="entry name" value="GH11_1"/>
    <property type="match status" value="1"/>
</dbReference>
<dbReference type="EC" id="3.2.1.8" evidence="4 11"/>
<keyword evidence="8 11" id="KW-0119">Carbohydrate metabolism</keyword>
<accession>A0A9P4XV61</accession>
<evidence type="ECO:0000256" key="2">
    <source>
        <dbReference type="ARBA" id="ARBA00004851"/>
    </source>
</evidence>
<evidence type="ECO:0000256" key="11">
    <source>
        <dbReference type="PROSITE-ProRule" id="PRU01097"/>
    </source>
</evidence>
<feature type="active site" description="Nucleophile" evidence="11">
    <location>
        <position position="116"/>
    </location>
</feature>
<dbReference type="PANTHER" id="PTHR46828:SF2">
    <property type="entry name" value="ENDO-1,4-BETA-XYLANASE A-RELATED"/>
    <property type="match status" value="1"/>
</dbReference>
<dbReference type="PROSITE" id="PS51761">
    <property type="entry name" value="GH11_3"/>
    <property type="match status" value="1"/>
</dbReference>
<feature type="signal peptide" evidence="13">
    <location>
        <begin position="1"/>
        <end position="20"/>
    </location>
</feature>
<evidence type="ECO:0000256" key="7">
    <source>
        <dbReference type="ARBA" id="ARBA00022801"/>
    </source>
</evidence>
<dbReference type="InterPro" id="IPR013320">
    <property type="entry name" value="ConA-like_dom_sf"/>
</dbReference>
<reference evidence="15" key="1">
    <citation type="journal article" date="2020" name="Phytopathology">
        <title>Genome sequence of the chestnut blight fungus Cryphonectria parasitica EP155: A fundamental resource for an archetypical invasive plant pathogen.</title>
        <authorList>
            <person name="Crouch J.A."/>
            <person name="Dawe A."/>
            <person name="Aerts A."/>
            <person name="Barry K."/>
            <person name="Churchill A.C.L."/>
            <person name="Grimwood J."/>
            <person name="Hillman B."/>
            <person name="Milgroom M.G."/>
            <person name="Pangilinan J."/>
            <person name="Smith M."/>
            <person name="Salamov A."/>
            <person name="Schmutz J."/>
            <person name="Yadav J."/>
            <person name="Grigoriev I.V."/>
            <person name="Nuss D."/>
        </authorList>
    </citation>
    <scope>NUCLEOTIDE SEQUENCE</scope>
    <source>
        <strain evidence="15">EP155</strain>
    </source>
</reference>
<evidence type="ECO:0000256" key="6">
    <source>
        <dbReference type="ARBA" id="ARBA00022729"/>
    </source>
</evidence>
<evidence type="ECO:0000256" key="12">
    <source>
        <dbReference type="RuleBase" id="RU362015"/>
    </source>
</evidence>
<evidence type="ECO:0000313" key="15">
    <source>
        <dbReference type="EMBL" id="KAF3761381.1"/>
    </source>
</evidence>
<name>A0A9P4XV61_CRYP1</name>
<protein>
    <recommendedName>
        <fullName evidence="4 11">Endo-1,4-beta-xylanase</fullName>
        <ecNumber evidence="4 11">3.2.1.8</ecNumber>
    </recommendedName>
</protein>
<dbReference type="InterPro" id="IPR033123">
    <property type="entry name" value="GH11_dom"/>
</dbReference>
<dbReference type="Gene3D" id="2.60.120.180">
    <property type="match status" value="1"/>
</dbReference>
<dbReference type="Proteomes" id="UP000803844">
    <property type="component" value="Unassembled WGS sequence"/>
</dbReference>
<dbReference type="SUPFAM" id="SSF49899">
    <property type="entry name" value="Concanavalin A-like lectins/glucanases"/>
    <property type="match status" value="1"/>
</dbReference>
<dbReference type="Pfam" id="PF00457">
    <property type="entry name" value="Glyco_hydro_11"/>
    <property type="match status" value="1"/>
</dbReference>
<evidence type="ECO:0000259" key="14">
    <source>
        <dbReference type="PROSITE" id="PS51761"/>
    </source>
</evidence>
<keyword evidence="9 11" id="KW-0326">Glycosidase</keyword>
<dbReference type="EMBL" id="MU032351">
    <property type="protein sequence ID" value="KAF3761381.1"/>
    <property type="molecule type" value="Genomic_DNA"/>
</dbReference>
<feature type="active site" description="Proton donor" evidence="11">
    <location>
        <position position="207"/>
    </location>
</feature>
<comment type="pathway">
    <text evidence="2 11 12">Glycan degradation; xylan degradation.</text>
</comment>
<proteinExistence type="inferred from homology"/>
<dbReference type="OrthoDB" id="2115822at2759"/>
<evidence type="ECO:0000256" key="5">
    <source>
        <dbReference type="ARBA" id="ARBA00022651"/>
    </source>
</evidence>
<feature type="chain" id="PRO_5040268356" description="Endo-1,4-beta-xylanase" evidence="13">
    <location>
        <begin position="21"/>
        <end position="220"/>
    </location>
</feature>
<dbReference type="AlphaFoldDB" id="A0A9P4XV61"/>
<keyword evidence="6 13" id="KW-0732">Signal</keyword>
<keyword evidence="7 11" id="KW-0378">Hydrolase</keyword>
<dbReference type="PRINTS" id="PR00911">
    <property type="entry name" value="GLHYDRLASE11"/>
</dbReference>
<dbReference type="PANTHER" id="PTHR46828">
    <property type="entry name" value="ENDO-1,4-BETA-XYLANASE A-RELATED"/>
    <property type="match status" value="1"/>
</dbReference>
<evidence type="ECO:0000256" key="4">
    <source>
        <dbReference type="ARBA" id="ARBA00012590"/>
    </source>
</evidence>
<keyword evidence="5 11" id="KW-0858">Xylan degradation</keyword>
<evidence type="ECO:0000256" key="10">
    <source>
        <dbReference type="ARBA" id="ARBA00023326"/>
    </source>
</evidence>
<gene>
    <name evidence="15" type="ORF">M406DRAFT_50593</name>
</gene>
<keyword evidence="16" id="KW-1185">Reference proteome</keyword>
<evidence type="ECO:0000256" key="9">
    <source>
        <dbReference type="ARBA" id="ARBA00023295"/>
    </source>
</evidence>
<dbReference type="GO" id="GO:0045493">
    <property type="term" value="P:xylan catabolic process"/>
    <property type="evidence" value="ECO:0007669"/>
    <property type="project" value="UniProtKB-UniRule"/>
</dbReference>
<comment type="caution">
    <text evidence="15">The sequence shown here is derived from an EMBL/GenBank/DDBJ whole genome shotgun (WGS) entry which is preliminary data.</text>
</comment>
<comment type="similarity">
    <text evidence="3 11 12">Belongs to the glycosyl hydrolase 11 (cellulase G) family.</text>
</comment>
<dbReference type="InterPro" id="IPR001137">
    <property type="entry name" value="Glyco_hydro_11"/>
</dbReference>
<dbReference type="InterPro" id="IPR013319">
    <property type="entry name" value="GH11/12"/>
</dbReference>
<evidence type="ECO:0000256" key="8">
    <source>
        <dbReference type="ARBA" id="ARBA00023277"/>
    </source>
</evidence>
<keyword evidence="10 11" id="KW-0624">Polysaccharide degradation</keyword>
<dbReference type="InterPro" id="IPR018208">
    <property type="entry name" value="GH11_AS_1"/>
</dbReference>
<evidence type="ECO:0000256" key="1">
    <source>
        <dbReference type="ARBA" id="ARBA00000681"/>
    </source>
</evidence>
<feature type="domain" description="GH11" evidence="14">
    <location>
        <begin position="33"/>
        <end position="220"/>
    </location>
</feature>
<organism evidence="15 16">
    <name type="scientific">Cryphonectria parasitica (strain ATCC 38755 / EP155)</name>
    <dbReference type="NCBI Taxonomy" id="660469"/>
    <lineage>
        <taxon>Eukaryota</taxon>
        <taxon>Fungi</taxon>
        <taxon>Dikarya</taxon>
        <taxon>Ascomycota</taxon>
        <taxon>Pezizomycotina</taxon>
        <taxon>Sordariomycetes</taxon>
        <taxon>Sordariomycetidae</taxon>
        <taxon>Diaporthales</taxon>
        <taxon>Cryphonectriaceae</taxon>
        <taxon>Cryphonectria-Endothia species complex</taxon>
        <taxon>Cryphonectria</taxon>
    </lineage>
</organism>
<evidence type="ECO:0000313" key="16">
    <source>
        <dbReference type="Proteomes" id="UP000803844"/>
    </source>
</evidence>
<evidence type="ECO:0000256" key="13">
    <source>
        <dbReference type="SAM" id="SignalP"/>
    </source>
</evidence>
<evidence type="ECO:0000256" key="3">
    <source>
        <dbReference type="ARBA" id="ARBA00007792"/>
    </source>
</evidence>